<dbReference type="InterPro" id="IPR016155">
    <property type="entry name" value="Mopterin_synth/thiamin_S_b"/>
</dbReference>
<reference evidence="1 2" key="1">
    <citation type="journal article" date="2019" name="Int. J. Syst. Evol. Microbiol.">
        <title>The Global Catalogue of Microorganisms (GCM) 10K type strain sequencing project: providing services to taxonomists for standard genome sequencing and annotation.</title>
        <authorList>
            <consortium name="The Broad Institute Genomics Platform"/>
            <consortium name="The Broad Institute Genome Sequencing Center for Infectious Disease"/>
            <person name="Wu L."/>
            <person name="Ma J."/>
        </authorList>
    </citation>
    <scope>NUCLEOTIDE SEQUENCE [LARGE SCALE GENOMIC DNA]</scope>
    <source>
        <strain evidence="1 2">JCM 15115</strain>
    </source>
</reference>
<dbReference type="RefSeq" id="WP_343801584.1">
    <property type="nucleotide sequence ID" value="NZ_BAAADE010000001.1"/>
</dbReference>
<comment type="caution">
    <text evidence="1">The sequence shown here is derived from an EMBL/GenBank/DDBJ whole genome shotgun (WGS) entry which is preliminary data.</text>
</comment>
<accession>A0ABN1FPD4</accession>
<organism evidence="1 2">
    <name type="scientific">Paenochrobactrum glaciei</name>
    <dbReference type="NCBI Taxonomy" id="486407"/>
    <lineage>
        <taxon>Bacteria</taxon>
        <taxon>Pseudomonadati</taxon>
        <taxon>Pseudomonadota</taxon>
        <taxon>Alphaproteobacteria</taxon>
        <taxon>Hyphomicrobiales</taxon>
        <taxon>Brucellaceae</taxon>
        <taxon>Paenochrobactrum</taxon>
    </lineage>
</organism>
<dbReference type="EMBL" id="BAAADE010000001">
    <property type="protein sequence ID" value="GAA0594940.1"/>
    <property type="molecule type" value="Genomic_DNA"/>
</dbReference>
<dbReference type="InterPro" id="IPR012675">
    <property type="entry name" value="Beta-grasp_dom_sf"/>
</dbReference>
<protein>
    <submittedName>
        <fullName evidence="1">Sulfur carrier protein ThiS</fullName>
    </submittedName>
</protein>
<keyword evidence="2" id="KW-1185">Reference proteome</keyword>
<proteinExistence type="predicted"/>
<dbReference type="Gene3D" id="3.10.20.30">
    <property type="match status" value="1"/>
</dbReference>
<dbReference type="PANTHER" id="PTHR34472:SF1">
    <property type="entry name" value="SULFUR CARRIER PROTEIN THIS"/>
    <property type="match status" value="1"/>
</dbReference>
<dbReference type="CDD" id="cd00565">
    <property type="entry name" value="Ubl_ThiS"/>
    <property type="match status" value="1"/>
</dbReference>
<gene>
    <name evidence="1" type="primary">thiS</name>
    <name evidence="1" type="ORF">GCM10008943_07560</name>
</gene>
<dbReference type="Pfam" id="PF02597">
    <property type="entry name" value="ThiS"/>
    <property type="match status" value="1"/>
</dbReference>
<dbReference type="InterPro" id="IPR010035">
    <property type="entry name" value="Thi_S"/>
</dbReference>
<evidence type="ECO:0000313" key="1">
    <source>
        <dbReference type="EMBL" id="GAA0594940.1"/>
    </source>
</evidence>
<dbReference type="Proteomes" id="UP001424441">
    <property type="component" value="Unassembled WGS sequence"/>
</dbReference>
<dbReference type="InterPro" id="IPR003749">
    <property type="entry name" value="ThiS/MoaD-like"/>
</dbReference>
<evidence type="ECO:0000313" key="2">
    <source>
        <dbReference type="Proteomes" id="UP001424441"/>
    </source>
</evidence>
<sequence length="65" mass="6798">MNISLNGQIHQTSASNLNELLAEIDLSDAVVATALNGEFVSADMREKTPLSAGDQIEVLAPMQGG</sequence>
<dbReference type="SUPFAM" id="SSF54285">
    <property type="entry name" value="MoaD/ThiS"/>
    <property type="match status" value="1"/>
</dbReference>
<name>A0ABN1FPD4_9HYPH</name>
<dbReference type="PANTHER" id="PTHR34472">
    <property type="entry name" value="SULFUR CARRIER PROTEIN THIS"/>
    <property type="match status" value="1"/>
</dbReference>
<dbReference type="NCBIfam" id="TIGR01683">
    <property type="entry name" value="thiS"/>
    <property type="match status" value="1"/>
</dbReference>